<feature type="compositionally biased region" description="Polar residues" evidence="1">
    <location>
        <begin position="1"/>
        <end position="14"/>
    </location>
</feature>
<comment type="caution">
    <text evidence="2">The sequence shown here is derived from an EMBL/GenBank/DDBJ whole genome shotgun (WGS) entry which is preliminary data.</text>
</comment>
<evidence type="ECO:0000313" key="3">
    <source>
        <dbReference type="Proteomes" id="UP000886595"/>
    </source>
</evidence>
<dbReference type="EMBL" id="JAAMPC010000007">
    <property type="protein sequence ID" value="KAG2305127.1"/>
    <property type="molecule type" value="Genomic_DNA"/>
</dbReference>
<reference evidence="2 3" key="1">
    <citation type="submission" date="2020-02" db="EMBL/GenBank/DDBJ databases">
        <authorList>
            <person name="Ma Q."/>
            <person name="Huang Y."/>
            <person name="Song X."/>
            <person name="Pei D."/>
        </authorList>
    </citation>
    <scope>NUCLEOTIDE SEQUENCE [LARGE SCALE GENOMIC DNA]</scope>
    <source>
        <strain evidence="2">Sxm20200214</strain>
        <tissue evidence="2">Leaf</tissue>
    </source>
</reference>
<dbReference type="Proteomes" id="UP000886595">
    <property type="component" value="Unassembled WGS sequence"/>
</dbReference>
<sequence>MEQRSQPMSSTSPDPESLESHKPPCFAPILLSGPRSQNVTSSDPSLLGNISTSSSLKVTLSYPPWCLCDGGMILVQCISSGDHSFGVDERSASRPLLTTSNALMFSHNWAWPNCVMYIVSPRNCFPRPSVSEESIQFLMLFSG</sequence>
<evidence type="ECO:0000256" key="1">
    <source>
        <dbReference type="SAM" id="MobiDB-lite"/>
    </source>
</evidence>
<dbReference type="OrthoDB" id="1112940at2759"/>
<proteinExistence type="predicted"/>
<protein>
    <submittedName>
        <fullName evidence="2">Uncharacterized protein</fullName>
    </submittedName>
</protein>
<organism evidence="2 3">
    <name type="scientific">Brassica carinata</name>
    <name type="common">Ethiopian mustard</name>
    <name type="synonym">Abyssinian cabbage</name>
    <dbReference type="NCBI Taxonomy" id="52824"/>
    <lineage>
        <taxon>Eukaryota</taxon>
        <taxon>Viridiplantae</taxon>
        <taxon>Streptophyta</taxon>
        <taxon>Embryophyta</taxon>
        <taxon>Tracheophyta</taxon>
        <taxon>Spermatophyta</taxon>
        <taxon>Magnoliopsida</taxon>
        <taxon>eudicotyledons</taxon>
        <taxon>Gunneridae</taxon>
        <taxon>Pentapetalae</taxon>
        <taxon>rosids</taxon>
        <taxon>malvids</taxon>
        <taxon>Brassicales</taxon>
        <taxon>Brassicaceae</taxon>
        <taxon>Brassiceae</taxon>
        <taxon>Brassica</taxon>
    </lineage>
</organism>
<evidence type="ECO:0000313" key="2">
    <source>
        <dbReference type="EMBL" id="KAG2305127.1"/>
    </source>
</evidence>
<feature type="region of interest" description="Disordered" evidence="1">
    <location>
        <begin position="1"/>
        <end position="24"/>
    </location>
</feature>
<accession>A0A8X7SFL9</accession>
<dbReference type="AlphaFoldDB" id="A0A8X7SFL9"/>
<name>A0A8X7SFL9_BRACI</name>
<keyword evidence="3" id="KW-1185">Reference proteome</keyword>
<gene>
    <name evidence="2" type="ORF">Bca52824_033778</name>
</gene>